<accession>A0A9P5X2Z4</accession>
<protein>
    <submittedName>
        <fullName evidence="1">Uncharacterized protein</fullName>
    </submittedName>
</protein>
<evidence type="ECO:0000313" key="2">
    <source>
        <dbReference type="Proteomes" id="UP000807342"/>
    </source>
</evidence>
<proteinExistence type="predicted"/>
<reference evidence="1" key="1">
    <citation type="submission" date="2020-11" db="EMBL/GenBank/DDBJ databases">
        <authorList>
            <consortium name="DOE Joint Genome Institute"/>
            <person name="Ahrendt S."/>
            <person name="Riley R."/>
            <person name="Andreopoulos W."/>
            <person name="Labutti K."/>
            <person name="Pangilinan J."/>
            <person name="Ruiz-Duenas F.J."/>
            <person name="Barrasa J.M."/>
            <person name="Sanchez-Garcia M."/>
            <person name="Camarero S."/>
            <person name="Miyauchi S."/>
            <person name="Serrano A."/>
            <person name="Linde D."/>
            <person name="Babiker R."/>
            <person name="Drula E."/>
            <person name="Ayuso-Fernandez I."/>
            <person name="Pacheco R."/>
            <person name="Padilla G."/>
            <person name="Ferreira P."/>
            <person name="Barriuso J."/>
            <person name="Kellner H."/>
            <person name="Castanera R."/>
            <person name="Alfaro M."/>
            <person name="Ramirez L."/>
            <person name="Pisabarro A.G."/>
            <person name="Kuo A."/>
            <person name="Tritt A."/>
            <person name="Lipzen A."/>
            <person name="He G."/>
            <person name="Yan M."/>
            <person name="Ng V."/>
            <person name="Cullen D."/>
            <person name="Martin F."/>
            <person name="Rosso M.-N."/>
            <person name="Henrissat B."/>
            <person name="Hibbett D."/>
            <person name="Martinez A.T."/>
            <person name="Grigoriev I.V."/>
        </authorList>
    </citation>
    <scope>NUCLEOTIDE SEQUENCE</scope>
    <source>
        <strain evidence="1">MF-IS2</strain>
    </source>
</reference>
<name>A0A9P5X2Z4_9AGAR</name>
<keyword evidence="2" id="KW-1185">Reference proteome</keyword>
<dbReference type="AlphaFoldDB" id="A0A9P5X2Z4"/>
<dbReference type="EMBL" id="MU151742">
    <property type="protein sequence ID" value="KAF9441931.1"/>
    <property type="molecule type" value="Genomic_DNA"/>
</dbReference>
<comment type="caution">
    <text evidence="1">The sequence shown here is derived from an EMBL/GenBank/DDBJ whole genome shotgun (WGS) entry which is preliminary data.</text>
</comment>
<sequence length="221" mass="24877">MYEKFKTLMVTMKCARDNMVLVLQDLGAMNEPDNQVLVYEWRTGELKLWFNGNLGQWLKTTFGQKCIVPPPLVGAKGAPLTLLDFNPIDVAKALAVECHLQATALGEGGQAWVEENYCAEGVLLGDYTGDESEYEGKDVVETYDSPHKSRPQPRAVTWIMDPLNDPDGCFAHTVYSSLPYTVHSLQDKYRYDDFVLDEESIIGIQEDDEENVKEIHVLHCG</sequence>
<dbReference type="Proteomes" id="UP000807342">
    <property type="component" value="Unassembled WGS sequence"/>
</dbReference>
<evidence type="ECO:0000313" key="1">
    <source>
        <dbReference type="EMBL" id="KAF9441931.1"/>
    </source>
</evidence>
<organism evidence="1 2">
    <name type="scientific">Macrolepiota fuliginosa MF-IS2</name>
    <dbReference type="NCBI Taxonomy" id="1400762"/>
    <lineage>
        <taxon>Eukaryota</taxon>
        <taxon>Fungi</taxon>
        <taxon>Dikarya</taxon>
        <taxon>Basidiomycota</taxon>
        <taxon>Agaricomycotina</taxon>
        <taxon>Agaricomycetes</taxon>
        <taxon>Agaricomycetidae</taxon>
        <taxon>Agaricales</taxon>
        <taxon>Agaricineae</taxon>
        <taxon>Agaricaceae</taxon>
        <taxon>Macrolepiota</taxon>
    </lineage>
</organism>
<gene>
    <name evidence="1" type="ORF">P691DRAFT_790310</name>
</gene>